<evidence type="ECO:0000256" key="2">
    <source>
        <dbReference type="SAM" id="MobiDB-lite"/>
    </source>
</evidence>
<feature type="non-terminal residue" evidence="3">
    <location>
        <position position="191"/>
    </location>
</feature>
<dbReference type="Proteomes" id="UP000324800">
    <property type="component" value="Unassembled WGS sequence"/>
</dbReference>
<protein>
    <submittedName>
        <fullName evidence="3">Uncharacterized protein</fullName>
    </submittedName>
</protein>
<name>A0A5J4QSG2_9EUKA</name>
<organism evidence="3 4">
    <name type="scientific">Streblomastix strix</name>
    <dbReference type="NCBI Taxonomy" id="222440"/>
    <lineage>
        <taxon>Eukaryota</taxon>
        <taxon>Metamonada</taxon>
        <taxon>Preaxostyla</taxon>
        <taxon>Oxymonadida</taxon>
        <taxon>Streblomastigidae</taxon>
        <taxon>Streblomastix</taxon>
    </lineage>
</organism>
<reference evidence="3 4" key="1">
    <citation type="submission" date="2019-03" db="EMBL/GenBank/DDBJ databases">
        <title>Single cell metagenomics reveals metabolic interactions within the superorganism composed of flagellate Streblomastix strix and complex community of Bacteroidetes bacteria on its surface.</title>
        <authorList>
            <person name="Treitli S.C."/>
            <person name="Kolisko M."/>
            <person name="Husnik F."/>
            <person name="Keeling P."/>
            <person name="Hampl V."/>
        </authorList>
    </citation>
    <scope>NUCLEOTIDE SEQUENCE [LARGE SCALE GENOMIC DNA]</scope>
    <source>
        <strain evidence="3">ST1C</strain>
    </source>
</reference>
<accession>A0A5J4QSG2</accession>
<gene>
    <name evidence="3" type="ORF">EZS28_054258</name>
</gene>
<comment type="caution">
    <text evidence="3">The sequence shown here is derived from an EMBL/GenBank/DDBJ whole genome shotgun (WGS) entry which is preliminary data.</text>
</comment>
<sequence>MKTHEDENIKLKGLLNDAQQKIEIEQEAKKQALAEKEEMEEQRKRLSFELIMWKGVFTQEPMTLEQLKLLKRVWDSVVNNNIEKQDHIEEEQSQNNNKQNQLPTEEEMKLQSFLDFIKEWKQQTLQTRVKELEFELQDAQQRLENVEEDWNAVQAILREAGVSLSDLGKLNLKDEQISIMEEEIYLKDYET</sequence>
<evidence type="ECO:0000256" key="1">
    <source>
        <dbReference type="SAM" id="Coils"/>
    </source>
</evidence>
<evidence type="ECO:0000313" key="3">
    <source>
        <dbReference type="EMBL" id="KAA6323891.1"/>
    </source>
</evidence>
<proteinExistence type="predicted"/>
<dbReference type="EMBL" id="SNRW01044517">
    <property type="protein sequence ID" value="KAA6323891.1"/>
    <property type="molecule type" value="Genomic_DNA"/>
</dbReference>
<evidence type="ECO:0000313" key="4">
    <source>
        <dbReference type="Proteomes" id="UP000324800"/>
    </source>
</evidence>
<feature type="region of interest" description="Disordered" evidence="2">
    <location>
        <begin position="85"/>
        <end position="104"/>
    </location>
</feature>
<keyword evidence="1" id="KW-0175">Coiled coil</keyword>
<feature type="coiled-coil region" evidence="1">
    <location>
        <begin position="1"/>
        <end position="49"/>
    </location>
</feature>
<dbReference type="AlphaFoldDB" id="A0A5J4QSG2"/>